<feature type="compositionally biased region" description="Polar residues" evidence="1">
    <location>
        <begin position="404"/>
        <end position="416"/>
    </location>
</feature>
<dbReference type="AlphaFoldDB" id="A0AA88ILY0"/>
<dbReference type="GO" id="GO:0008757">
    <property type="term" value="F:S-adenosylmethionine-dependent methyltransferase activity"/>
    <property type="evidence" value="ECO:0007669"/>
    <property type="project" value="UniProtKB-ARBA"/>
</dbReference>
<feature type="domain" description="SET" evidence="2">
    <location>
        <begin position="1"/>
        <end position="60"/>
    </location>
</feature>
<feature type="region of interest" description="Disordered" evidence="1">
    <location>
        <begin position="278"/>
        <end position="335"/>
    </location>
</feature>
<evidence type="ECO:0000313" key="3">
    <source>
        <dbReference type="EMBL" id="KAK2723152.1"/>
    </source>
</evidence>
<evidence type="ECO:0000313" key="4">
    <source>
        <dbReference type="Proteomes" id="UP001187531"/>
    </source>
</evidence>
<dbReference type="EMBL" id="JAVRJZ010000004">
    <property type="protein sequence ID" value="KAK2723152.1"/>
    <property type="molecule type" value="Genomic_DNA"/>
</dbReference>
<feature type="region of interest" description="Disordered" evidence="1">
    <location>
        <begin position="388"/>
        <end position="425"/>
    </location>
</feature>
<feature type="compositionally biased region" description="Low complexity" evidence="1">
    <location>
        <begin position="292"/>
        <end position="311"/>
    </location>
</feature>
<dbReference type="PROSITE" id="PS50280">
    <property type="entry name" value="SET"/>
    <property type="match status" value="1"/>
</dbReference>
<proteinExistence type="predicted"/>
<dbReference type="Proteomes" id="UP001187531">
    <property type="component" value="Unassembled WGS sequence"/>
</dbReference>
<reference evidence="3" key="1">
    <citation type="submission" date="2023-07" db="EMBL/GenBank/DDBJ databases">
        <title>Chromosome-level genome assembly of Artemia franciscana.</title>
        <authorList>
            <person name="Jo E."/>
        </authorList>
    </citation>
    <scope>NUCLEOTIDE SEQUENCE</scope>
    <source>
        <tissue evidence="3">Whole body</tissue>
    </source>
</reference>
<dbReference type="InterPro" id="IPR001214">
    <property type="entry name" value="SET_dom"/>
</dbReference>
<dbReference type="SUPFAM" id="SSF82199">
    <property type="entry name" value="SET domain"/>
    <property type="match status" value="1"/>
</dbReference>
<name>A0AA88ILY0_ARTSF</name>
<organism evidence="3 4">
    <name type="scientific">Artemia franciscana</name>
    <name type="common">Brine shrimp</name>
    <name type="synonym">Artemia sanfranciscana</name>
    <dbReference type="NCBI Taxonomy" id="6661"/>
    <lineage>
        <taxon>Eukaryota</taxon>
        <taxon>Metazoa</taxon>
        <taxon>Ecdysozoa</taxon>
        <taxon>Arthropoda</taxon>
        <taxon>Crustacea</taxon>
        <taxon>Branchiopoda</taxon>
        <taxon>Anostraca</taxon>
        <taxon>Artemiidae</taxon>
        <taxon>Artemia</taxon>
    </lineage>
</organism>
<comment type="caution">
    <text evidence="3">The sequence shown here is derived from an EMBL/GenBank/DDBJ whole genome shotgun (WGS) entry which is preliminary data.</text>
</comment>
<dbReference type="Pfam" id="PF00856">
    <property type="entry name" value="SET"/>
    <property type="match status" value="1"/>
</dbReference>
<feature type="compositionally biased region" description="Pro residues" evidence="1">
    <location>
        <begin position="388"/>
        <end position="397"/>
    </location>
</feature>
<dbReference type="InterPro" id="IPR046341">
    <property type="entry name" value="SET_dom_sf"/>
</dbReference>
<feature type="region of interest" description="Disordered" evidence="1">
    <location>
        <begin position="438"/>
        <end position="464"/>
    </location>
</feature>
<protein>
    <recommendedName>
        <fullName evidence="2">SET domain-containing protein</fullName>
    </recommendedName>
</protein>
<dbReference type="GO" id="GO:0008170">
    <property type="term" value="F:N-methyltransferase activity"/>
    <property type="evidence" value="ECO:0007669"/>
    <property type="project" value="UniProtKB-ARBA"/>
</dbReference>
<evidence type="ECO:0000259" key="2">
    <source>
        <dbReference type="PROSITE" id="PS50280"/>
    </source>
</evidence>
<gene>
    <name evidence="3" type="ORF">QYM36_001733</name>
</gene>
<feature type="compositionally biased region" description="Acidic residues" evidence="1">
    <location>
        <begin position="442"/>
        <end position="451"/>
    </location>
</feature>
<keyword evidence="4" id="KW-1185">Reference proteome</keyword>
<sequence length="464" mass="50908">MEEMPEEASSPCFGRLVNYKANEDGPNLKSKVLVVDGLKRPFLTATRDITAGEELYFDYGVRPGQYNEGHEQIFSNPKARKRNREVLMALTMEKMSEEVRSEEPQLANAMEKMSEEASSVKPQLPDAMEETHIEVSSEESSEPTQTIWWEPTQMVKVNEKSDSSDESIASQELSVIVQQVPGGSGKKTKQMKIEECSKGFKAVAERLSVAQKKKKRKKRNKKGKEYIFHHPLRAVLLYSHATMTREIENIVCQESSITTLPDPGPTLNAPEPTLNFAGPTLNAPGPSPAPEPTLTTPEPTLTAPELTLTAPVLTSPSPEPTLTAPGPHPASLTAPEDDSQILRMTLAVLNDVKVKKAWNFINICQFCHRNIPDRPFSFNDSKPVIVPAPRPATPEAPRPALVEPSTSALPQQSSPGLDTDISPVSHRGCLLNSVDKLKGEVSDESNPEDVVDSDKGGSFYAPEP</sequence>
<dbReference type="GO" id="GO:0008276">
    <property type="term" value="F:protein methyltransferase activity"/>
    <property type="evidence" value="ECO:0007669"/>
    <property type="project" value="UniProtKB-ARBA"/>
</dbReference>
<evidence type="ECO:0000256" key="1">
    <source>
        <dbReference type="SAM" id="MobiDB-lite"/>
    </source>
</evidence>
<accession>A0AA88ILY0</accession>
<dbReference type="Gene3D" id="2.170.270.10">
    <property type="entry name" value="SET domain"/>
    <property type="match status" value="1"/>
</dbReference>